<evidence type="ECO:0000313" key="1">
    <source>
        <dbReference type="EMBL" id="HCL03335.1"/>
    </source>
</evidence>
<dbReference type="EMBL" id="DPVV01000443">
    <property type="protein sequence ID" value="HCL03335.1"/>
    <property type="molecule type" value="Genomic_DNA"/>
</dbReference>
<sequence>MWPTLIIVLLLGVYSFFVVRKRVKEIKAGKFCSCGCSDCPSHCNCTKVNDTKKAKEKVKIFQE</sequence>
<comment type="caution">
    <text evidence="1">The sequence shown here is derived from an EMBL/GenBank/DDBJ whole genome shotgun (WGS) entry which is preliminary data.</text>
</comment>
<organism evidence="1 2">
    <name type="scientific">Lachnoclostridium phytofermentans</name>
    <dbReference type="NCBI Taxonomy" id="66219"/>
    <lineage>
        <taxon>Bacteria</taxon>
        <taxon>Bacillati</taxon>
        <taxon>Bacillota</taxon>
        <taxon>Clostridia</taxon>
        <taxon>Lachnospirales</taxon>
        <taxon>Lachnospiraceae</taxon>
    </lineage>
</organism>
<gene>
    <name evidence="1" type="ORF">DHW61_13175</name>
</gene>
<name>A0A3D2X9Y8_9FIRM</name>
<evidence type="ECO:0000313" key="2">
    <source>
        <dbReference type="Proteomes" id="UP000262969"/>
    </source>
</evidence>
<reference evidence="1 2" key="1">
    <citation type="journal article" date="2018" name="Nat. Biotechnol.">
        <title>A standardized bacterial taxonomy based on genome phylogeny substantially revises the tree of life.</title>
        <authorList>
            <person name="Parks D.H."/>
            <person name="Chuvochina M."/>
            <person name="Waite D.W."/>
            <person name="Rinke C."/>
            <person name="Skarshewski A."/>
            <person name="Chaumeil P.A."/>
            <person name="Hugenholtz P."/>
        </authorList>
    </citation>
    <scope>NUCLEOTIDE SEQUENCE [LARGE SCALE GENOMIC DNA]</scope>
    <source>
        <strain evidence="1">UBA11728</strain>
    </source>
</reference>
<dbReference type="Proteomes" id="UP000262969">
    <property type="component" value="Unassembled WGS sequence"/>
</dbReference>
<protein>
    <recommendedName>
        <fullName evidence="3">FeoB-associated Cys-rich membrane protein</fullName>
    </recommendedName>
</protein>
<dbReference type="Pfam" id="PF12669">
    <property type="entry name" value="FeoB_associated"/>
    <property type="match status" value="1"/>
</dbReference>
<accession>A0A3D2X9Y8</accession>
<proteinExistence type="predicted"/>
<dbReference type="AlphaFoldDB" id="A0A3D2X9Y8"/>
<evidence type="ECO:0008006" key="3">
    <source>
        <dbReference type="Google" id="ProtNLM"/>
    </source>
</evidence>